<gene>
    <name evidence="1" type="ORF">RRG08_047867</name>
</gene>
<dbReference type="EMBL" id="JAWDGP010003107">
    <property type="protein sequence ID" value="KAK3777248.1"/>
    <property type="molecule type" value="Genomic_DNA"/>
</dbReference>
<accession>A0AAE0ZX05</accession>
<protein>
    <submittedName>
        <fullName evidence="1">Uncharacterized protein</fullName>
    </submittedName>
</protein>
<sequence length="81" mass="8993">MSHCLLTRFYQTNLPLRGMHRCNSTACEAADFVSSSTELLWILNRFTVRRSGSIRILLACTSMTVRTGPVDAASLVSPFGR</sequence>
<reference evidence="1" key="1">
    <citation type="journal article" date="2023" name="G3 (Bethesda)">
        <title>A reference genome for the long-term kleptoplast-retaining sea slug Elysia crispata morphotype clarki.</title>
        <authorList>
            <person name="Eastman K.E."/>
            <person name="Pendleton A.L."/>
            <person name="Shaikh M.A."/>
            <person name="Suttiyut T."/>
            <person name="Ogas R."/>
            <person name="Tomko P."/>
            <person name="Gavelis G."/>
            <person name="Widhalm J.R."/>
            <person name="Wisecaver J.H."/>
        </authorList>
    </citation>
    <scope>NUCLEOTIDE SEQUENCE</scope>
    <source>
        <strain evidence="1">ECLA1</strain>
    </source>
</reference>
<evidence type="ECO:0000313" key="2">
    <source>
        <dbReference type="Proteomes" id="UP001283361"/>
    </source>
</evidence>
<organism evidence="1 2">
    <name type="scientific">Elysia crispata</name>
    <name type="common">lettuce slug</name>
    <dbReference type="NCBI Taxonomy" id="231223"/>
    <lineage>
        <taxon>Eukaryota</taxon>
        <taxon>Metazoa</taxon>
        <taxon>Spiralia</taxon>
        <taxon>Lophotrochozoa</taxon>
        <taxon>Mollusca</taxon>
        <taxon>Gastropoda</taxon>
        <taxon>Heterobranchia</taxon>
        <taxon>Euthyneura</taxon>
        <taxon>Panpulmonata</taxon>
        <taxon>Sacoglossa</taxon>
        <taxon>Placobranchoidea</taxon>
        <taxon>Plakobranchidae</taxon>
        <taxon>Elysia</taxon>
    </lineage>
</organism>
<name>A0AAE0ZX05_9GAST</name>
<proteinExistence type="predicted"/>
<keyword evidence="2" id="KW-1185">Reference proteome</keyword>
<evidence type="ECO:0000313" key="1">
    <source>
        <dbReference type="EMBL" id="KAK3777248.1"/>
    </source>
</evidence>
<comment type="caution">
    <text evidence="1">The sequence shown here is derived from an EMBL/GenBank/DDBJ whole genome shotgun (WGS) entry which is preliminary data.</text>
</comment>
<dbReference type="AlphaFoldDB" id="A0AAE0ZX05"/>
<dbReference type="Proteomes" id="UP001283361">
    <property type="component" value="Unassembled WGS sequence"/>
</dbReference>